<dbReference type="Proteomes" id="UP000770717">
    <property type="component" value="Unassembled WGS sequence"/>
</dbReference>
<dbReference type="InterPro" id="IPR036322">
    <property type="entry name" value="WD40_repeat_dom_sf"/>
</dbReference>
<protein>
    <recommendedName>
        <fullName evidence="3">F-box domain-containing protein</fullName>
    </recommendedName>
</protein>
<name>A0A8J6KAQ9_ELECQ</name>
<dbReference type="SMART" id="SM00256">
    <property type="entry name" value="FBOX"/>
    <property type="match status" value="1"/>
</dbReference>
<accession>A0A8J6KAQ9</accession>
<dbReference type="SUPFAM" id="SSF50978">
    <property type="entry name" value="WD40 repeat-like"/>
    <property type="match status" value="1"/>
</dbReference>
<feature type="domain" description="F-box" evidence="3">
    <location>
        <begin position="2"/>
        <end position="48"/>
    </location>
</feature>
<dbReference type="AlphaFoldDB" id="A0A8J6KAQ9"/>
<dbReference type="InterPro" id="IPR015943">
    <property type="entry name" value="WD40/YVTN_repeat-like_dom_sf"/>
</dbReference>
<dbReference type="PANTHER" id="PTHR14381:SF1">
    <property type="entry name" value="F-BOX_WD REPEAT-CONTAINING PROTEIN 4"/>
    <property type="match status" value="1"/>
</dbReference>
<gene>
    <name evidence="4" type="ORF">GDO78_008111</name>
</gene>
<evidence type="ECO:0000256" key="1">
    <source>
        <dbReference type="ARBA" id="ARBA00022737"/>
    </source>
</evidence>
<keyword evidence="5" id="KW-1185">Reference proteome</keyword>
<dbReference type="SMART" id="SM00320">
    <property type="entry name" value="WD40"/>
    <property type="match status" value="5"/>
</dbReference>
<sequence length="395" mass="45087">MGPHFLQLPEEILLLVLSYLDGRALGRLGQVCRKLRYFSCRDAVWRRIARRCLNSGFVRQGTDVASGIPVKERVRVSQNWKNGRCRRDILLKWKRNLMPWLQVDGDVLYFTQAEEIRAHQLHGHRHGLHKRPFAVFLGHQEDVCRFVITDSHIISGGGDGKIALHNLHSTASIQFTAHEQDVNCVDCHGGIIVSGSRDRTARVWSLSSTADKRWLHTIQTEDRVWSVAINPLLSSFVTGTACCHHTSPLRIWDLQSGQLMNCLGTEFRRGAGVLDVCYETPSILLSCGYDTYIRCWDLRTSLRRCVNEWEEPHDSALYCIQSDGNNMIASGSSYYGVIRLWDKRMNRCLQSFSLSSPTSSPVYCLRFNTSHLYAVLATSLHRLDFTVYRNQFTAL</sequence>
<keyword evidence="2" id="KW-0853">WD repeat</keyword>
<dbReference type="Pfam" id="PF00400">
    <property type="entry name" value="WD40"/>
    <property type="match status" value="2"/>
</dbReference>
<dbReference type="GO" id="GO:0031146">
    <property type="term" value="P:SCF-dependent proteasomal ubiquitin-dependent protein catabolic process"/>
    <property type="evidence" value="ECO:0007669"/>
    <property type="project" value="TreeGrafter"/>
</dbReference>
<organism evidence="4 5">
    <name type="scientific">Eleutherodactylus coqui</name>
    <name type="common">Puerto Rican coqui</name>
    <dbReference type="NCBI Taxonomy" id="57060"/>
    <lineage>
        <taxon>Eukaryota</taxon>
        <taxon>Metazoa</taxon>
        <taxon>Chordata</taxon>
        <taxon>Craniata</taxon>
        <taxon>Vertebrata</taxon>
        <taxon>Euteleostomi</taxon>
        <taxon>Amphibia</taxon>
        <taxon>Batrachia</taxon>
        <taxon>Anura</taxon>
        <taxon>Neobatrachia</taxon>
        <taxon>Hyloidea</taxon>
        <taxon>Eleutherodactylidae</taxon>
        <taxon>Eleutherodactylinae</taxon>
        <taxon>Eleutherodactylus</taxon>
        <taxon>Eleutherodactylus</taxon>
    </lineage>
</organism>
<reference evidence="4" key="1">
    <citation type="thesis" date="2020" institute="ProQuest LLC" country="789 East Eisenhower Parkway, Ann Arbor, MI, USA">
        <title>Comparative Genomics and Chromosome Evolution.</title>
        <authorList>
            <person name="Mudd A.B."/>
        </authorList>
    </citation>
    <scope>NUCLEOTIDE SEQUENCE</scope>
    <source>
        <strain evidence="4">HN-11 Male</strain>
        <tissue evidence="4">Kidney and liver</tissue>
    </source>
</reference>
<dbReference type="InterPro" id="IPR001810">
    <property type="entry name" value="F-box_dom"/>
</dbReference>
<dbReference type="FunFam" id="2.130.10.10:FF:000376">
    <property type="entry name" value="F-box and WD repeat domain containing 4"/>
    <property type="match status" value="1"/>
</dbReference>
<evidence type="ECO:0000256" key="2">
    <source>
        <dbReference type="PROSITE-ProRule" id="PRU00221"/>
    </source>
</evidence>
<dbReference type="Gene3D" id="2.130.10.10">
    <property type="entry name" value="YVTN repeat-like/Quinoprotein amine dehydrogenase"/>
    <property type="match status" value="1"/>
</dbReference>
<evidence type="ECO:0000259" key="3">
    <source>
        <dbReference type="PROSITE" id="PS50181"/>
    </source>
</evidence>
<dbReference type="OrthoDB" id="435188at2759"/>
<dbReference type="InterPro" id="IPR001680">
    <property type="entry name" value="WD40_rpt"/>
</dbReference>
<dbReference type="PROSITE" id="PS50082">
    <property type="entry name" value="WD_REPEATS_2"/>
    <property type="match status" value="1"/>
</dbReference>
<dbReference type="InterPro" id="IPR036047">
    <property type="entry name" value="F-box-like_dom_sf"/>
</dbReference>
<dbReference type="Pfam" id="PF12937">
    <property type="entry name" value="F-box-like"/>
    <property type="match status" value="1"/>
</dbReference>
<dbReference type="PANTHER" id="PTHR14381">
    <property type="entry name" value="DACTYLIN"/>
    <property type="match status" value="1"/>
</dbReference>
<feature type="repeat" description="WD" evidence="2">
    <location>
        <begin position="175"/>
        <end position="208"/>
    </location>
</feature>
<proteinExistence type="predicted"/>
<comment type="caution">
    <text evidence="4">The sequence shown here is derived from an EMBL/GenBank/DDBJ whole genome shotgun (WGS) entry which is preliminary data.</text>
</comment>
<dbReference type="PROSITE" id="PS50294">
    <property type="entry name" value="WD_REPEATS_REGION"/>
    <property type="match status" value="1"/>
</dbReference>
<keyword evidence="1" id="KW-0677">Repeat</keyword>
<evidence type="ECO:0000313" key="4">
    <source>
        <dbReference type="EMBL" id="KAG9484820.1"/>
    </source>
</evidence>
<dbReference type="SUPFAM" id="SSF81383">
    <property type="entry name" value="F-box domain"/>
    <property type="match status" value="1"/>
</dbReference>
<dbReference type="EMBL" id="WNTK01000004">
    <property type="protein sequence ID" value="KAG9484820.1"/>
    <property type="molecule type" value="Genomic_DNA"/>
</dbReference>
<dbReference type="InterPro" id="IPR052301">
    <property type="entry name" value="SCF_F-box/WD-repeat"/>
</dbReference>
<dbReference type="PROSITE" id="PS50181">
    <property type="entry name" value="FBOX"/>
    <property type="match status" value="1"/>
</dbReference>
<evidence type="ECO:0000313" key="5">
    <source>
        <dbReference type="Proteomes" id="UP000770717"/>
    </source>
</evidence>
<dbReference type="Gene3D" id="1.20.1280.50">
    <property type="match status" value="1"/>
</dbReference>
<dbReference type="FunFam" id="2.130.10.10:FF:000327">
    <property type="entry name" value="F-box/WD repeat-containing protein 4 isoform X1"/>
    <property type="match status" value="1"/>
</dbReference>
<dbReference type="CDD" id="cd20090">
    <property type="entry name" value="F-box_FBXW4"/>
    <property type="match status" value="1"/>
</dbReference>
<dbReference type="GO" id="GO:0019005">
    <property type="term" value="C:SCF ubiquitin ligase complex"/>
    <property type="evidence" value="ECO:0007669"/>
    <property type="project" value="TreeGrafter"/>
</dbReference>